<dbReference type="PANTHER" id="PTHR43135">
    <property type="entry name" value="ALPHA-D-RIBOSE 1-METHYLPHOSPHONATE 5-TRIPHOSPHATE DIPHOSPHATASE"/>
    <property type="match status" value="1"/>
</dbReference>
<dbReference type="PANTHER" id="PTHR43135:SF3">
    <property type="entry name" value="ALPHA-D-RIBOSE 1-METHYLPHOSPHONATE 5-TRIPHOSPHATE DIPHOSPHATASE"/>
    <property type="match status" value="1"/>
</dbReference>
<feature type="signal peptide" evidence="1">
    <location>
        <begin position="1"/>
        <end position="38"/>
    </location>
</feature>
<gene>
    <name evidence="3" type="ORF">GCM10010990_13810</name>
</gene>
<dbReference type="InterPro" id="IPR032466">
    <property type="entry name" value="Metal_Hydrolase"/>
</dbReference>
<protein>
    <submittedName>
        <fullName evidence="3">Xaa-Pro dipeptidase</fullName>
    </submittedName>
</protein>
<reference evidence="3" key="1">
    <citation type="journal article" date="2014" name="Int. J. Syst. Evol. Microbiol.">
        <title>Complete genome sequence of Corynebacterium casei LMG S-19264T (=DSM 44701T), isolated from a smear-ripened cheese.</title>
        <authorList>
            <consortium name="US DOE Joint Genome Institute (JGI-PGF)"/>
            <person name="Walter F."/>
            <person name="Albersmeier A."/>
            <person name="Kalinowski J."/>
            <person name="Ruckert C."/>
        </authorList>
    </citation>
    <scope>NUCLEOTIDE SEQUENCE</scope>
    <source>
        <strain evidence="3">CGMCC 1.15360</strain>
    </source>
</reference>
<name>A0A917DSW2_9SPHN</name>
<dbReference type="Proteomes" id="UP000612349">
    <property type="component" value="Unassembled WGS sequence"/>
</dbReference>
<dbReference type="GO" id="GO:0016810">
    <property type="term" value="F:hydrolase activity, acting on carbon-nitrogen (but not peptide) bonds"/>
    <property type="evidence" value="ECO:0007669"/>
    <property type="project" value="InterPro"/>
</dbReference>
<dbReference type="InterPro" id="IPR051781">
    <property type="entry name" value="Metallo-dep_Hydrolase"/>
</dbReference>
<dbReference type="Gene3D" id="2.30.40.10">
    <property type="entry name" value="Urease, subunit C, domain 1"/>
    <property type="match status" value="1"/>
</dbReference>
<evidence type="ECO:0000313" key="4">
    <source>
        <dbReference type="Proteomes" id="UP000612349"/>
    </source>
</evidence>
<accession>A0A917DSW2</accession>
<dbReference type="Gene3D" id="3.20.20.140">
    <property type="entry name" value="Metal-dependent hydrolases"/>
    <property type="match status" value="1"/>
</dbReference>
<reference evidence="3" key="2">
    <citation type="submission" date="2020-09" db="EMBL/GenBank/DDBJ databases">
        <authorList>
            <person name="Sun Q."/>
            <person name="Zhou Y."/>
        </authorList>
    </citation>
    <scope>NUCLEOTIDE SEQUENCE</scope>
    <source>
        <strain evidence="3">CGMCC 1.15360</strain>
    </source>
</reference>
<dbReference type="EMBL" id="BMIP01000002">
    <property type="protein sequence ID" value="GGD65540.1"/>
    <property type="molecule type" value="Genomic_DNA"/>
</dbReference>
<dbReference type="InterPro" id="IPR006680">
    <property type="entry name" value="Amidohydro-rel"/>
</dbReference>
<sequence>MMGVNRLGEVMKGGRLLARSACRLLMPALALLAAPLHAQEPDTTVLTGGMLISGLSVPPLHDATIVVRGERIVEVGPAAEVAIPEGARIIDTSGQTMMPGLIDAHAHLFMVGYGSEAHWFEWLEGEGSHYSIEQIMELSGYQMLMSGVTGAIDLGGNAVESVSLRNRIDAGTVPGPRLQVSGPLVTRRAFGGFPDDASAVLSSPKEGVEIVNRLHRTGVDVIKLHAGLTRDDYFAIVEAAHANGMKVHAHLYDEPALRNAIDAGVDVFQHVGSAGMPTYSDEIVKEVAASYRPIVLTAAHRSWIYPDTVAFPERLQDPAAKALFPADIWEAIQHSFEEWPSEAYFSRIDRQIAFRSPQVKQWIASNAVMGVGTDSGTPMNFNHDGLIREMKVLVDEGMSPLEVIRDTTRVNAQIMGMRDIGTIEPGQYADIIVVPGDPVYAELNNLFSVQVVMKGGVIYKLDGAPTIPLPF</sequence>
<dbReference type="AlphaFoldDB" id="A0A917DSW2"/>
<dbReference type="Pfam" id="PF01979">
    <property type="entry name" value="Amidohydro_1"/>
    <property type="match status" value="1"/>
</dbReference>
<keyword evidence="1" id="KW-0732">Signal</keyword>
<dbReference type="OrthoDB" id="8098664at2"/>
<organism evidence="3 4">
    <name type="scientific">Croceicoccus mobilis</name>
    <dbReference type="NCBI Taxonomy" id="1703339"/>
    <lineage>
        <taxon>Bacteria</taxon>
        <taxon>Pseudomonadati</taxon>
        <taxon>Pseudomonadota</taxon>
        <taxon>Alphaproteobacteria</taxon>
        <taxon>Sphingomonadales</taxon>
        <taxon>Erythrobacteraceae</taxon>
        <taxon>Croceicoccus</taxon>
    </lineage>
</organism>
<feature type="domain" description="Amidohydrolase-related" evidence="2">
    <location>
        <begin position="96"/>
        <end position="457"/>
    </location>
</feature>
<evidence type="ECO:0000256" key="1">
    <source>
        <dbReference type="SAM" id="SignalP"/>
    </source>
</evidence>
<feature type="chain" id="PRO_5036849423" evidence="1">
    <location>
        <begin position="39"/>
        <end position="471"/>
    </location>
</feature>
<evidence type="ECO:0000313" key="3">
    <source>
        <dbReference type="EMBL" id="GGD65540.1"/>
    </source>
</evidence>
<keyword evidence="4" id="KW-1185">Reference proteome</keyword>
<comment type="caution">
    <text evidence="3">The sequence shown here is derived from an EMBL/GenBank/DDBJ whole genome shotgun (WGS) entry which is preliminary data.</text>
</comment>
<dbReference type="RefSeq" id="WP_066775488.1">
    <property type="nucleotide sequence ID" value="NZ_BMIP01000002.1"/>
</dbReference>
<dbReference type="InterPro" id="IPR011059">
    <property type="entry name" value="Metal-dep_hydrolase_composite"/>
</dbReference>
<proteinExistence type="predicted"/>
<dbReference type="SUPFAM" id="SSF51556">
    <property type="entry name" value="Metallo-dependent hydrolases"/>
    <property type="match status" value="1"/>
</dbReference>
<dbReference type="SUPFAM" id="SSF51338">
    <property type="entry name" value="Composite domain of metallo-dependent hydrolases"/>
    <property type="match status" value="1"/>
</dbReference>
<evidence type="ECO:0000259" key="2">
    <source>
        <dbReference type="Pfam" id="PF01979"/>
    </source>
</evidence>